<dbReference type="Pfam" id="PF00903">
    <property type="entry name" value="Glyoxalase"/>
    <property type="match status" value="1"/>
</dbReference>
<dbReference type="InterPro" id="IPR037523">
    <property type="entry name" value="VOC_core"/>
</dbReference>
<dbReference type="Proteomes" id="UP000597138">
    <property type="component" value="Unassembled WGS sequence"/>
</dbReference>
<dbReference type="PANTHER" id="PTHR39434">
    <property type="match status" value="1"/>
</dbReference>
<evidence type="ECO:0000313" key="5">
    <source>
        <dbReference type="Proteomes" id="UP000597138"/>
    </source>
</evidence>
<comment type="caution">
    <text evidence="3">The sequence shown here is derived from an EMBL/GenBank/DDBJ whole genome shotgun (WGS) entry which is preliminary data.</text>
</comment>
<dbReference type="PANTHER" id="PTHR39434:SF1">
    <property type="entry name" value="VOC DOMAIN-CONTAINING PROTEIN"/>
    <property type="match status" value="1"/>
</dbReference>
<reference evidence="2" key="1">
    <citation type="journal article" date="2014" name="Int. J. Syst. Evol. Microbiol.">
        <title>Complete genome of a new Firmicutes species belonging to the dominant human colonic microbiota ('Ruminococcus bicirculans') reveals two chromosomes and a selective capacity to utilize plant glucans.</title>
        <authorList>
            <consortium name="NISC Comparative Sequencing Program"/>
            <person name="Wegmann U."/>
            <person name="Louis P."/>
            <person name="Goesmann A."/>
            <person name="Henrissat B."/>
            <person name="Duncan S.H."/>
            <person name="Flint H.J."/>
        </authorList>
    </citation>
    <scope>NUCLEOTIDE SEQUENCE</scope>
    <source>
        <strain evidence="2">CGMCC 1.11013</strain>
    </source>
</reference>
<protein>
    <submittedName>
        <fullName evidence="2 3">Glyoxalase</fullName>
    </submittedName>
</protein>
<dbReference type="EMBL" id="BMEG01000001">
    <property type="protein sequence ID" value="GGD60158.1"/>
    <property type="molecule type" value="Genomic_DNA"/>
</dbReference>
<reference evidence="2" key="4">
    <citation type="submission" date="2024-05" db="EMBL/GenBank/DDBJ databases">
        <authorList>
            <person name="Sun Q."/>
            <person name="Zhou Y."/>
        </authorList>
    </citation>
    <scope>NUCLEOTIDE SEQUENCE</scope>
    <source>
        <strain evidence="2">CGMCC 1.11013</strain>
    </source>
</reference>
<organism evidence="3 4">
    <name type="scientific">Caballeronia grimmiae</name>
    <dbReference type="NCBI Taxonomy" id="1071679"/>
    <lineage>
        <taxon>Bacteria</taxon>
        <taxon>Pseudomonadati</taxon>
        <taxon>Pseudomonadota</taxon>
        <taxon>Betaproteobacteria</taxon>
        <taxon>Burkholderiales</taxon>
        <taxon>Burkholderiaceae</taxon>
        <taxon>Caballeronia</taxon>
    </lineage>
</organism>
<reference evidence="5" key="3">
    <citation type="journal article" date="2019" name="Int. J. Syst. Evol. Microbiol.">
        <title>The Global Catalogue of Microorganisms (GCM) 10K type strain sequencing project: providing services to taxonomists for standard genome sequencing and annotation.</title>
        <authorList>
            <consortium name="The Broad Institute Genomics Platform"/>
            <consortium name="The Broad Institute Genome Sequencing Center for Infectious Disease"/>
            <person name="Wu L."/>
            <person name="Ma J."/>
        </authorList>
    </citation>
    <scope>NUCLEOTIDE SEQUENCE [LARGE SCALE GENOMIC DNA]</scope>
    <source>
        <strain evidence="5">CGMCC 1.11013</strain>
    </source>
</reference>
<dbReference type="Gene3D" id="3.10.180.10">
    <property type="entry name" value="2,3-Dihydroxybiphenyl 1,2-Dioxygenase, domain 1"/>
    <property type="match status" value="1"/>
</dbReference>
<dbReference type="InterPro" id="IPR029068">
    <property type="entry name" value="Glyas_Bleomycin-R_OHBP_Dase"/>
</dbReference>
<dbReference type="STRING" id="1071679.BG57_09500"/>
<dbReference type="AlphaFoldDB" id="A0A069NWW9"/>
<evidence type="ECO:0000313" key="4">
    <source>
        <dbReference type="Proteomes" id="UP000027439"/>
    </source>
</evidence>
<dbReference type="SUPFAM" id="SSF54593">
    <property type="entry name" value="Glyoxalase/Bleomycin resistance protein/Dihydroxybiphenyl dioxygenase"/>
    <property type="match status" value="1"/>
</dbReference>
<accession>A0A069NWW9</accession>
<evidence type="ECO:0000313" key="3">
    <source>
        <dbReference type="EMBL" id="KDR32662.1"/>
    </source>
</evidence>
<evidence type="ECO:0000313" key="2">
    <source>
        <dbReference type="EMBL" id="GGD60158.1"/>
    </source>
</evidence>
<dbReference type="RefSeq" id="WP_052005889.1">
    <property type="nucleotide sequence ID" value="NZ_BMEG01000001.1"/>
</dbReference>
<dbReference type="eggNOG" id="COG3565">
    <property type="taxonomic scope" value="Bacteria"/>
</dbReference>
<reference evidence="3 4" key="2">
    <citation type="submission" date="2014-03" db="EMBL/GenBank/DDBJ databases">
        <title>Draft Genome Sequences of Four Burkholderia Strains.</title>
        <authorList>
            <person name="Liu X.Y."/>
            <person name="Li C.X."/>
            <person name="Xu J.H."/>
        </authorList>
    </citation>
    <scope>NUCLEOTIDE SEQUENCE [LARGE SCALE GENOMIC DNA]</scope>
    <source>
        <strain evidence="3 4">R27</strain>
    </source>
</reference>
<gene>
    <name evidence="3" type="ORF">BG57_09500</name>
    <name evidence="2" type="ORF">GCM10010985_12830</name>
</gene>
<dbReference type="InterPro" id="IPR004360">
    <property type="entry name" value="Glyas_Fos-R_dOase_dom"/>
</dbReference>
<name>A0A069NWW9_9BURK</name>
<dbReference type="Proteomes" id="UP000027439">
    <property type="component" value="Unassembled WGS sequence"/>
</dbReference>
<evidence type="ECO:0000259" key="1">
    <source>
        <dbReference type="PROSITE" id="PS51819"/>
    </source>
</evidence>
<dbReference type="CDD" id="cd08357">
    <property type="entry name" value="VOC_like"/>
    <property type="match status" value="1"/>
</dbReference>
<sequence length="160" mass="17853">MSDLPDESADRFEHADHSRTQRTLQPFHLAFPVTSLDNARAFYGELLGCPEGRSSPDWVDFDFFGHQLVAHLSPDEARPAARNAVDGDDVPVRHFGVVLAMSDWHALAERLKGVGTKFIIEPHVRFKGQPGEQATMFFLDPCGNALEFKAFNDIGQLFAK</sequence>
<feature type="domain" description="VOC" evidence="1">
    <location>
        <begin position="25"/>
        <end position="151"/>
    </location>
</feature>
<proteinExistence type="predicted"/>
<keyword evidence="5" id="KW-1185">Reference proteome</keyword>
<dbReference type="PROSITE" id="PS51819">
    <property type="entry name" value="VOC"/>
    <property type="match status" value="1"/>
</dbReference>
<dbReference type="EMBL" id="JFHE01000019">
    <property type="protein sequence ID" value="KDR32662.1"/>
    <property type="molecule type" value="Genomic_DNA"/>
</dbReference>